<gene>
    <name evidence="2" type="ORF">D7I46_02220</name>
</gene>
<organism evidence="2 3">
    <name type="scientific">Lactococcus allomyrinae</name>
    <dbReference type="NCBI Taxonomy" id="2419773"/>
    <lineage>
        <taxon>Bacteria</taxon>
        <taxon>Bacillati</taxon>
        <taxon>Bacillota</taxon>
        <taxon>Bacilli</taxon>
        <taxon>Lactobacillales</taxon>
        <taxon>Streptococcaceae</taxon>
        <taxon>Lactococcus</taxon>
    </lineage>
</organism>
<accession>A0A387BG82</accession>
<dbReference type="Gene3D" id="3.40.190.10">
    <property type="entry name" value="Periplasmic binding protein-like II"/>
    <property type="match status" value="2"/>
</dbReference>
<keyword evidence="1" id="KW-0732">Signal</keyword>
<keyword evidence="3" id="KW-1185">Reference proteome</keyword>
<proteinExistence type="predicted"/>
<name>A0A387BG82_9LACT</name>
<dbReference type="SUPFAM" id="SSF53850">
    <property type="entry name" value="Periplasmic binding protein-like II"/>
    <property type="match status" value="1"/>
</dbReference>
<dbReference type="Pfam" id="PF01547">
    <property type="entry name" value="SBP_bac_1"/>
    <property type="match status" value="1"/>
</dbReference>
<sequence length="444" mass="48544">MKFNLKQNWKKVALGGTALLAVATLAACGNSASASKSNAKANLSFWWWGSADRNTATQKQIDNFQKNNPNITVKGRPTGFGNLDQVFATQYAGGTSADVLTLLYNWVPMYGQNGGFYDLSKIKSLNLKDNYDASFLKFGQVDGKQVAVPYGQNVMVMWVNKTVYEKFGVDVSKLHTWQDYIDAAKKFPKGYYPLCSPTWNFMPTIYLQQLTGKTEFDAKGNLNWSENDIEQAVSWYYGLVKAGVMVPADNYIANVGSDPVSLANNKMELNGNYAGGVGWNAGLQADHDALAAKGDDMEIVPYPVIDNAKGANILSKPSLLLAIKKDEKNPEQAGKYLNDFLNGKKANQILGTTRGVPASKSAVKALTDNGQLTGFAKSAYEAGLNVKTMNETPFYEDGTLTQIWTQQAQAVELGKQDVKTAAKNIYTQTKAQAAKLAVQYKLTK</sequence>
<dbReference type="InterPro" id="IPR006059">
    <property type="entry name" value="SBP"/>
</dbReference>
<dbReference type="KEGG" id="lact:D7I46_02220"/>
<dbReference type="PROSITE" id="PS51257">
    <property type="entry name" value="PROKAR_LIPOPROTEIN"/>
    <property type="match status" value="1"/>
</dbReference>
<dbReference type="RefSeq" id="WP_120771395.1">
    <property type="nucleotide sequence ID" value="NZ_CP032627.1"/>
</dbReference>
<dbReference type="EMBL" id="CP032627">
    <property type="protein sequence ID" value="AYG00007.1"/>
    <property type="molecule type" value="Genomic_DNA"/>
</dbReference>
<dbReference type="AlphaFoldDB" id="A0A387BG82"/>
<evidence type="ECO:0000256" key="1">
    <source>
        <dbReference type="SAM" id="SignalP"/>
    </source>
</evidence>
<evidence type="ECO:0000313" key="2">
    <source>
        <dbReference type="EMBL" id="AYG00007.1"/>
    </source>
</evidence>
<dbReference type="PANTHER" id="PTHR43649:SF12">
    <property type="entry name" value="DIACETYLCHITOBIOSE BINDING PROTEIN DASA"/>
    <property type="match status" value="1"/>
</dbReference>
<dbReference type="InterPro" id="IPR050490">
    <property type="entry name" value="Bact_solute-bd_prot1"/>
</dbReference>
<protein>
    <submittedName>
        <fullName evidence="2">Carbohydrate ABC transporter substrate-binding protein</fullName>
    </submittedName>
</protein>
<reference evidence="2 3" key="1">
    <citation type="submission" date="2018-09" db="EMBL/GenBank/DDBJ databases">
        <title>Genome sequencing of strain 1JSPR-7.</title>
        <authorList>
            <person name="Heo J."/>
            <person name="Kim S.-J."/>
            <person name="Kwon S.-W."/>
        </authorList>
    </citation>
    <scope>NUCLEOTIDE SEQUENCE [LARGE SCALE GENOMIC DNA]</scope>
    <source>
        <strain evidence="2 3">1JSPR-7</strain>
    </source>
</reference>
<dbReference type="OrthoDB" id="7918484at2"/>
<evidence type="ECO:0000313" key="3">
    <source>
        <dbReference type="Proteomes" id="UP000269374"/>
    </source>
</evidence>
<feature type="chain" id="PRO_5038381376" evidence="1">
    <location>
        <begin position="27"/>
        <end position="444"/>
    </location>
</feature>
<dbReference type="PANTHER" id="PTHR43649">
    <property type="entry name" value="ARABINOSE-BINDING PROTEIN-RELATED"/>
    <property type="match status" value="1"/>
</dbReference>
<feature type="signal peptide" evidence="1">
    <location>
        <begin position="1"/>
        <end position="26"/>
    </location>
</feature>
<dbReference type="Proteomes" id="UP000269374">
    <property type="component" value="Chromosome"/>
</dbReference>